<name>A0A6L9QVB2_9ACTN</name>
<protein>
    <submittedName>
        <fullName evidence="2">Uncharacterized protein</fullName>
    </submittedName>
</protein>
<proteinExistence type="predicted"/>
<reference evidence="2 3" key="1">
    <citation type="submission" date="2020-01" db="EMBL/GenBank/DDBJ databases">
        <title>Insect and environment-associated Actinomycetes.</title>
        <authorList>
            <person name="Currrie C."/>
            <person name="Chevrette M."/>
            <person name="Carlson C."/>
            <person name="Stubbendieck R."/>
            <person name="Wendt-Pienkowski E."/>
        </authorList>
    </citation>
    <scope>NUCLEOTIDE SEQUENCE [LARGE SCALE GENOMIC DNA]</scope>
    <source>
        <strain evidence="2 3">SID10258</strain>
    </source>
</reference>
<dbReference type="RefSeq" id="WP_163064181.1">
    <property type="nucleotide sequence ID" value="NZ_JAAGLI010001190.1"/>
</dbReference>
<organism evidence="2 3">
    <name type="scientific">Actinomadura bangladeshensis</name>
    <dbReference type="NCBI Taxonomy" id="453573"/>
    <lineage>
        <taxon>Bacteria</taxon>
        <taxon>Bacillati</taxon>
        <taxon>Actinomycetota</taxon>
        <taxon>Actinomycetes</taxon>
        <taxon>Streptosporangiales</taxon>
        <taxon>Thermomonosporaceae</taxon>
        <taxon>Actinomadura</taxon>
    </lineage>
</organism>
<sequence length="187" mass="19954">MNDHETRTDENIERLAGELHERVRALNHLTQGSPGLTEPAAAYTVLGNLAQTSFRLAQTAEQIDAFLTRELDAGRLGHDQSEDPVPALTTVHNALASAAEQAADLGDDFRRAASALAPIHSLEAGESPSLDRQAAAELADREDAQVVSAGNDFPQTIGEVLPSADPAVDVPPELRSPPQPPHPRRGR</sequence>
<evidence type="ECO:0000313" key="2">
    <source>
        <dbReference type="EMBL" id="NEA29480.1"/>
    </source>
</evidence>
<evidence type="ECO:0000256" key="1">
    <source>
        <dbReference type="SAM" id="MobiDB-lite"/>
    </source>
</evidence>
<dbReference type="AlphaFoldDB" id="A0A6L9QVB2"/>
<gene>
    <name evidence="2" type="ORF">G3I70_44320</name>
</gene>
<comment type="caution">
    <text evidence="2">The sequence shown here is derived from an EMBL/GenBank/DDBJ whole genome shotgun (WGS) entry which is preliminary data.</text>
</comment>
<dbReference type="Proteomes" id="UP000475532">
    <property type="component" value="Unassembled WGS sequence"/>
</dbReference>
<accession>A0A6L9QVB2</accession>
<dbReference type="EMBL" id="JAAGLI010001190">
    <property type="protein sequence ID" value="NEA29480.1"/>
    <property type="molecule type" value="Genomic_DNA"/>
</dbReference>
<feature type="region of interest" description="Disordered" evidence="1">
    <location>
        <begin position="150"/>
        <end position="187"/>
    </location>
</feature>
<evidence type="ECO:0000313" key="3">
    <source>
        <dbReference type="Proteomes" id="UP000475532"/>
    </source>
</evidence>